<dbReference type="OrthoDB" id="5410926at2759"/>
<feature type="signal peptide" evidence="2">
    <location>
        <begin position="1"/>
        <end position="20"/>
    </location>
</feature>
<reference evidence="3 4" key="1">
    <citation type="submission" date="2013-03" db="EMBL/GenBank/DDBJ databases">
        <title>The Genome Sequence of Capronia epimyces CBS 606.96.</title>
        <authorList>
            <consortium name="The Broad Institute Genomics Platform"/>
            <person name="Cuomo C."/>
            <person name="de Hoog S."/>
            <person name="Gorbushina A."/>
            <person name="Walker B."/>
            <person name="Young S.K."/>
            <person name="Zeng Q."/>
            <person name="Gargeya S."/>
            <person name="Fitzgerald M."/>
            <person name="Haas B."/>
            <person name="Abouelleil A."/>
            <person name="Allen A.W."/>
            <person name="Alvarado L."/>
            <person name="Arachchi H.M."/>
            <person name="Berlin A.M."/>
            <person name="Chapman S.B."/>
            <person name="Gainer-Dewar J."/>
            <person name="Goldberg J."/>
            <person name="Griggs A."/>
            <person name="Gujja S."/>
            <person name="Hansen M."/>
            <person name="Howarth C."/>
            <person name="Imamovic A."/>
            <person name="Ireland A."/>
            <person name="Larimer J."/>
            <person name="McCowan C."/>
            <person name="Murphy C."/>
            <person name="Pearson M."/>
            <person name="Poon T.W."/>
            <person name="Priest M."/>
            <person name="Roberts A."/>
            <person name="Saif S."/>
            <person name="Shea T."/>
            <person name="Sisk P."/>
            <person name="Sykes S."/>
            <person name="Wortman J."/>
            <person name="Nusbaum C."/>
            <person name="Birren B."/>
        </authorList>
    </citation>
    <scope>NUCLEOTIDE SEQUENCE [LARGE SCALE GENOMIC DNA]</scope>
    <source>
        <strain evidence="3 4">CBS 606.96</strain>
    </source>
</reference>
<evidence type="ECO:0000256" key="2">
    <source>
        <dbReference type="SAM" id="SignalP"/>
    </source>
</evidence>
<feature type="compositionally biased region" description="Low complexity" evidence="1">
    <location>
        <begin position="103"/>
        <end position="128"/>
    </location>
</feature>
<dbReference type="Proteomes" id="UP000019478">
    <property type="component" value="Unassembled WGS sequence"/>
</dbReference>
<dbReference type="AlphaFoldDB" id="W9XJU3"/>
<gene>
    <name evidence="3" type="ORF">A1O3_09848</name>
</gene>
<proteinExistence type="predicted"/>
<feature type="chain" id="PRO_5004934730" description="Hydrophobin" evidence="2">
    <location>
        <begin position="21"/>
        <end position="279"/>
    </location>
</feature>
<evidence type="ECO:0000256" key="1">
    <source>
        <dbReference type="SAM" id="MobiDB-lite"/>
    </source>
</evidence>
<organism evidence="3 4">
    <name type="scientific">Capronia epimyces CBS 606.96</name>
    <dbReference type="NCBI Taxonomy" id="1182542"/>
    <lineage>
        <taxon>Eukaryota</taxon>
        <taxon>Fungi</taxon>
        <taxon>Dikarya</taxon>
        <taxon>Ascomycota</taxon>
        <taxon>Pezizomycotina</taxon>
        <taxon>Eurotiomycetes</taxon>
        <taxon>Chaetothyriomycetidae</taxon>
        <taxon>Chaetothyriales</taxon>
        <taxon>Herpotrichiellaceae</taxon>
        <taxon>Capronia</taxon>
    </lineage>
</organism>
<feature type="region of interest" description="Disordered" evidence="1">
    <location>
        <begin position="98"/>
        <end position="128"/>
    </location>
</feature>
<keyword evidence="2" id="KW-0732">Signal</keyword>
<accession>W9XJU3</accession>
<dbReference type="RefSeq" id="XP_007738130.1">
    <property type="nucleotide sequence ID" value="XM_007739940.1"/>
</dbReference>
<evidence type="ECO:0000313" key="3">
    <source>
        <dbReference type="EMBL" id="EXJ77620.1"/>
    </source>
</evidence>
<evidence type="ECO:0000313" key="4">
    <source>
        <dbReference type="Proteomes" id="UP000019478"/>
    </source>
</evidence>
<dbReference type="GeneID" id="19173930"/>
<keyword evidence="4" id="KW-1185">Reference proteome</keyword>
<evidence type="ECO:0008006" key="5">
    <source>
        <dbReference type="Google" id="ProtNLM"/>
    </source>
</evidence>
<dbReference type="eggNOG" id="ENOG502SQGD">
    <property type="taxonomic scope" value="Eukaryota"/>
</dbReference>
<dbReference type="PANTHER" id="PTHR39599">
    <property type="entry name" value="GPI-ANCHORED PROTEIN (EUROFUNG)-RELATED-RELATED"/>
    <property type="match status" value="1"/>
</dbReference>
<name>W9XJU3_9EURO</name>
<dbReference type="PANTHER" id="PTHR39599:SF1">
    <property type="entry name" value="GPI-ANCHORED PROTEIN (EUROFUNG)"/>
    <property type="match status" value="1"/>
</dbReference>
<protein>
    <recommendedName>
        <fullName evidence="5">Hydrophobin</fullName>
    </recommendedName>
</protein>
<dbReference type="HOGENOM" id="CLU_068709_2_0_1"/>
<dbReference type="EMBL" id="AMGY01000010">
    <property type="protein sequence ID" value="EXJ77620.1"/>
    <property type="molecule type" value="Genomic_DNA"/>
</dbReference>
<comment type="caution">
    <text evidence="3">The sequence shown here is derived from an EMBL/GenBank/DDBJ whole genome shotgun (WGS) entry which is preliminary data.</text>
</comment>
<sequence>MRLSAASLLLPLLYTERAVADDYSPYSDPLFGLSDAALLVKRQSCNSGLNSCSGLGADSVCCPSGTNCALDEAGHIACCPSNAVCTGTIAGTLTGSGSGTGSATGTSSTSGGPVLGGTTSSTTASSPQITSLTTGVSGGGSTVPNNFYPFIYIPTTYANADLCTSAYSSCQSASTSCLVSLAGANGVTVSGFGGGITVQGTSGTVLSSASSICSSLSAVGCYNLQETQCSIFGSGSGGTATTTTGFVQVGNDGPRQTACPGMLYAAGAGAVFGAVGGLI</sequence>